<dbReference type="InterPro" id="IPR003660">
    <property type="entry name" value="HAMP_dom"/>
</dbReference>
<dbReference type="EC" id="2.7.13.3" evidence="2"/>
<evidence type="ECO:0000256" key="1">
    <source>
        <dbReference type="ARBA" id="ARBA00000085"/>
    </source>
</evidence>
<evidence type="ECO:0000259" key="9">
    <source>
        <dbReference type="PROSITE" id="PS50885"/>
    </source>
</evidence>
<dbReference type="InterPro" id="IPR011495">
    <property type="entry name" value="Sig_transdc_His_kin_sub2_dim/P"/>
</dbReference>
<evidence type="ECO:0000313" key="11">
    <source>
        <dbReference type="Proteomes" id="UP001220395"/>
    </source>
</evidence>
<evidence type="ECO:0000256" key="3">
    <source>
        <dbReference type="ARBA" id="ARBA00022553"/>
    </source>
</evidence>
<accession>A0ABY7TKA5</accession>
<dbReference type="Pfam" id="PF07568">
    <property type="entry name" value="HisKA_2"/>
    <property type="match status" value="1"/>
</dbReference>
<comment type="catalytic activity">
    <reaction evidence="1">
        <text>ATP + protein L-histidine = ADP + protein N-phospho-L-histidine.</text>
        <dbReference type="EC" id="2.7.13.3"/>
    </reaction>
</comment>
<keyword evidence="8" id="KW-1133">Transmembrane helix</keyword>
<organism evidence="10 11">
    <name type="scientific">Sphingomonas naphthae</name>
    <dbReference type="NCBI Taxonomy" id="1813468"/>
    <lineage>
        <taxon>Bacteria</taxon>
        <taxon>Pseudomonadati</taxon>
        <taxon>Pseudomonadota</taxon>
        <taxon>Alphaproteobacteria</taxon>
        <taxon>Sphingomonadales</taxon>
        <taxon>Sphingomonadaceae</taxon>
        <taxon>Sphingomonas</taxon>
    </lineage>
</organism>
<keyword evidence="4" id="KW-0808">Transferase</keyword>
<evidence type="ECO:0000256" key="4">
    <source>
        <dbReference type="ARBA" id="ARBA00022679"/>
    </source>
</evidence>
<name>A0ABY7TKA5_9SPHN</name>
<evidence type="ECO:0000256" key="2">
    <source>
        <dbReference type="ARBA" id="ARBA00012438"/>
    </source>
</evidence>
<dbReference type="Proteomes" id="UP001220395">
    <property type="component" value="Chromosome"/>
</dbReference>
<proteinExistence type="predicted"/>
<reference evidence="10 11" key="1">
    <citation type="submission" date="2023-02" db="EMBL/GenBank/DDBJ databases">
        <title>Genome sequence of Sphingomonas naphthae.</title>
        <authorList>
            <person name="Kim S."/>
            <person name="Heo J."/>
            <person name="Kwon S.-W."/>
        </authorList>
    </citation>
    <scope>NUCLEOTIDE SEQUENCE [LARGE SCALE GENOMIC DNA]</scope>
    <source>
        <strain evidence="10 11">KACC 18716</strain>
    </source>
</reference>
<gene>
    <name evidence="10" type="ORF">PQ455_17495</name>
</gene>
<feature type="domain" description="HAMP" evidence="9">
    <location>
        <begin position="259"/>
        <end position="313"/>
    </location>
</feature>
<keyword evidence="6 10" id="KW-0418">Kinase</keyword>
<keyword evidence="11" id="KW-1185">Reference proteome</keyword>
<evidence type="ECO:0000256" key="6">
    <source>
        <dbReference type="ARBA" id="ARBA00022777"/>
    </source>
</evidence>
<dbReference type="GO" id="GO:0016301">
    <property type="term" value="F:kinase activity"/>
    <property type="evidence" value="ECO:0007669"/>
    <property type="project" value="UniProtKB-KW"/>
</dbReference>
<keyword evidence="3" id="KW-0597">Phosphoprotein</keyword>
<dbReference type="PANTHER" id="PTHR41523:SF8">
    <property type="entry name" value="ETHYLENE RESPONSE SENSOR PROTEIN"/>
    <property type="match status" value="1"/>
</dbReference>
<evidence type="ECO:0000256" key="8">
    <source>
        <dbReference type="SAM" id="Phobius"/>
    </source>
</evidence>
<sequence>MASEAPARARAAARLTGVSSGTRMLVILTLCLLPLGLIALFASIRSAQNNRAQHELDAGIIVRQAASQIDILIERDAQRMRAAIGSGDPGYVACRAQLAGLATALADQGARTALYTRTGLRRCASDPAPGRAAPPRTPDTIDVLALGDPRGIRLTVPSASGYAAADIPLAAFDSAVSPITQSHGATLIQGAARLRLGPPRPGGALDQRVTVTAPVAGGQMALAMTINVATVSAIEVLLVLLPILMWLAGAIIGWLVVERLLLRPLADLERAVTRFSPEDPEFVVPRLATPSHEIRNLAEAFRASAAEIATHEAELEQGLMRQTKLTREVHHRVKNNLQVVASLINLHARGTQGDVQRAYASIQRRVDALSVVHRNHYAEMEENRGINLRTLLSELAANLRGSAPPEATHFSITVNMAPAAVTQDTAVPIAFLFTEVIELVMDCDPKGGAALAVTSGSVANRMLLTIVAPGLRGEACTEHPAYERFRRIIEGLARQLRSPLIYDAEHGSYAIEIPSLADPLN</sequence>
<keyword evidence="8" id="KW-0812">Transmembrane</keyword>
<evidence type="ECO:0000313" key="10">
    <source>
        <dbReference type="EMBL" id="WCT73380.1"/>
    </source>
</evidence>
<protein>
    <recommendedName>
        <fullName evidence="2">histidine kinase</fullName>
        <ecNumber evidence="2">2.7.13.3</ecNumber>
    </recommendedName>
</protein>
<evidence type="ECO:0000256" key="5">
    <source>
        <dbReference type="ARBA" id="ARBA00022741"/>
    </source>
</evidence>
<dbReference type="EMBL" id="CP117411">
    <property type="protein sequence ID" value="WCT73380.1"/>
    <property type="molecule type" value="Genomic_DNA"/>
</dbReference>
<keyword evidence="5" id="KW-0547">Nucleotide-binding</keyword>
<dbReference type="Gene3D" id="3.30.450.20">
    <property type="entry name" value="PAS domain"/>
    <property type="match status" value="1"/>
</dbReference>
<keyword evidence="7" id="KW-0067">ATP-binding</keyword>
<evidence type="ECO:0000256" key="7">
    <source>
        <dbReference type="ARBA" id="ARBA00022840"/>
    </source>
</evidence>
<dbReference type="PROSITE" id="PS50885">
    <property type="entry name" value="HAMP"/>
    <property type="match status" value="1"/>
</dbReference>
<dbReference type="PANTHER" id="PTHR41523">
    <property type="entry name" value="TWO-COMPONENT SYSTEM SENSOR PROTEIN"/>
    <property type="match status" value="1"/>
</dbReference>
<keyword evidence="8" id="KW-0472">Membrane</keyword>
<feature type="transmembrane region" description="Helical" evidence="8">
    <location>
        <begin position="24"/>
        <end position="44"/>
    </location>
</feature>
<feature type="transmembrane region" description="Helical" evidence="8">
    <location>
        <begin position="236"/>
        <end position="257"/>
    </location>
</feature>
<dbReference type="RefSeq" id="WP_273687556.1">
    <property type="nucleotide sequence ID" value="NZ_CP117411.1"/>
</dbReference>